<dbReference type="AlphaFoldDB" id="A0AAU9ICD6"/>
<organism evidence="1 2">
    <name type="scientific">Blepharisma stoltei</name>
    <dbReference type="NCBI Taxonomy" id="1481888"/>
    <lineage>
        <taxon>Eukaryota</taxon>
        <taxon>Sar</taxon>
        <taxon>Alveolata</taxon>
        <taxon>Ciliophora</taxon>
        <taxon>Postciliodesmatophora</taxon>
        <taxon>Heterotrichea</taxon>
        <taxon>Heterotrichida</taxon>
        <taxon>Blepharismidae</taxon>
        <taxon>Blepharisma</taxon>
    </lineage>
</organism>
<dbReference type="Proteomes" id="UP001162131">
    <property type="component" value="Unassembled WGS sequence"/>
</dbReference>
<reference evidence="1" key="1">
    <citation type="submission" date="2021-09" db="EMBL/GenBank/DDBJ databases">
        <authorList>
            <consortium name="AG Swart"/>
            <person name="Singh M."/>
            <person name="Singh A."/>
            <person name="Seah K."/>
            <person name="Emmerich C."/>
        </authorList>
    </citation>
    <scope>NUCLEOTIDE SEQUENCE</scope>
    <source>
        <strain evidence="1">ATCC30299</strain>
    </source>
</reference>
<name>A0AAU9ICD6_9CILI</name>
<proteinExistence type="predicted"/>
<sequence length="72" mass="8025">MGICIRSSFICGAQFQIRSIPVDIQVKVFSSREDESLGFGKRSPSKTSGFTSPILESNIRCCFLSYEIHFDG</sequence>
<gene>
    <name evidence="1" type="ORF">BSTOLATCC_MIC2835</name>
</gene>
<evidence type="ECO:0000313" key="1">
    <source>
        <dbReference type="EMBL" id="CAG9311076.1"/>
    </source>
</evidence>
<protein>
    <submittedName>
        <fullName evidence="1">Uncharacterized protein</fullName>
    </submittedName>
</protein>
<accession>A0AAU9ICD6</accession>
<evidence type="ECO:0000313" key="2">
    <source>
        <dbReference type="Proteomes" id="UP001162131"/>
    </source>
</evidence>
<dbReference type="EMBL" id="CAJZBQ010000003">
    <property type="protein sequence ID" value="CAG9311076.1"/>
    <property type="molecule type" value="Genomic_DNA"/>
</dbReference>
<comment type="caution">
    <text evidence="1">The sequence shown here is derived from an EMBL/GenBank/DDBJ whole genome shotgun (WGS) entry which is preliminary data.</text>
</comment>
<keyword evidence="2" id="KW-1185">Reference proteome</keyword>